<proteinExistence type="predicted"/>
<feature type="compositionally biased region" description="Polar residues" evidence="1">
    <location>
        <begin position="371"/>
        <end position="384"/>
    </location>
</feature>
<feature type="compositionally biased region" description="Polar residues" evidence="1">
    <location>
        <begin position="426"/>
        <end position="435"/>
    </location>
</feature>
<keyword evidence="2" id="KW-0472">Membrane</keyword>
<feature type="compositionally biased region" description="Low complexity" evidence="1">
    <location>
        <begin position="280"/>
        <end position="310"/>
    </location>
</feature>
<gene>
    <name evidence="4" type="primary">LOC111100170</name>
</gene>
<dbReference type="GeneID" id="111100170"/>
<feature type="region of interest" description="Disordered" evidence="1">
    <location>
        <begin position="351"/>
        <end position="451"/>
    </location>
</feature>
<keyword evidence="3" id="KW-1185">Reference proteome</keyword>
<evidence type="ECO:0000313" key="3">
    <source>
        <dbReference type="Proteomes" id="UP000694844"/>
    </source>
</evidence>
<evidence type="ECO:0000256" key="2">
    <source>
        <dbReference type="SAM" id="Phobius"/>
    </source>
</evidence>
<protein>
    <submittedName>
        <fullName evidence="4">Mucin-5AC-like</fullName>
    </submittedName>
</protein>
<feature type="transmembrane region" description="Helical" evidence="2">
    <location>
        <begin position="129"/>
        <end position="152"/>
    </location>
</feature>
<accession>A0A8B8AC77</accession>
<keyword evidence="2" id="KW-1133">Transmembrane helix</keyword>
<evidence type="ECO:0000256" key="1">
    <source>
        <dbReference type="SAM" id="MobiDB-lite"/>
    </source>
</evidence>
<organism evidence="3 4">
    <name type="scientific">Crassostrea virginica</name>
    <name type="common">Eastern oyster</name>
    <dbReference type="NCBI Taxonomy" id="6565"/>
    <lineage>
        <taxon>Eukaryota</taxon>
        <taxon>Metazoa</taxon>
        <taxon>Spiralia</taxon>
        <taxon>Lophotrochozoa</taxon>
        <taxon>Mollusca</taxon>
        <taxon>Bivalvia</taxon>
        <taxon>Autobranchia</taxon>
        <taxon>Pteriomorphia</taxon>
        <taxon>Ostreida</taxon>
        <taxon>Ostreoidea</taxon>
        <taxon>Ostreidae</taxon>
        <taxon>Crassostrea</taxon>
    </lineage>
</organism>
<feature type="compositionally biased region" description="Low complexity" evidence="1">
    <location>
        <begin position="385"/>
        <end position="410"/>
    </location>
</feature>
<sequence>MFTVDACPKNLEDVENASKRLACGKDLYGNNQYMCLPNEEKTSLIEFCNMGYMGIVPKGNCLVVACGKTIKKSCLSFTTGCPKNHFLKHHFYKHPACLDINTDRRCYTFDPLCSSERSYSTNCNCNDTAVVILATLLFFSLILVGVCLWKIIQRKDAEQQRVGNTSKLSRKMNGSYKSVDNSDEIQDYDCSKDGYDGKGAMPVTTVKTVQNNLTSKDTNEVATKISTKKAASTQPSLITTHEIKEMILGTYSTECNPPSTLGFTHEATTTNPPNVSLPNTQGPTQQISTTTTTVSNKTSTTASSEASPPRSYHETPAIASTHDTNEVTIKRSTKKTVSTVPCLTTRKEIIEKTSRTSLTENNLPIPPGSTHEATTTAPPNVSLPSTQEPTQQISTTTTTVSNKTSTTASSEASPQGILRSYHETPKTASTHVSLPSTHESTQETSTQLPLN</sequence>
<evidence type="ECO:0000313" key="4">
    <source>
        <dbReference type="RefSeq" id="XP_022287529.1"/>
    </source>
</evidence>
<reference evidence="4" key="1">
    <citation type="submission" date="2025-08" db="UniProtKB">
        <authorList>
            <consortium name="RefSeq"/>
        </authorList>
    </citation>
    <scope>IDENTIFICATION</scope>
    <source>
        <tissue evidence="4">Whole sample</tissue>
    </source>
</reference>
<feature type="compositionally biased region" description="Low complexity" evidence="1">
    <location>
        <begin position="436"/>
        <end position="451"/>
    </location>
</feature>
<dbReference type="AlphaFoldDB" id="A0A8B8AC77"/>
<feature type="region of interest" description="Disordered" evidence="1">
    <location>
        <begin position="262"/>
        <end position="317"/>
    </location>
</feature>
<keyword evidence="2" id="KW-0812">Transmembrane</keyword>
<dbReference type="KEGG" id="cvn:111100170"/>
<dbReference type="RefSeq" id="XP_022287529.1">
    <property type="nucleotide sequence ID" value="XM_022431821.1"/>
</dbReference>
<feature type="compositionally biased region" description="Polar residues" evidence="1">
    <location>
        <begin position="262"/>
        <end position="279"/>
    </location>
</feature>
<name>A0A8B8AC77_CRAVI</name>
<dbReference type="Proteomes" id="UP000694844">
    <property type="component" value="Chromosome 6"/>
</dbReference>